<evidence type="ECO:0000313" key="3">
    <source>
        <dbReference type="Proteomes" id="UP000647133"/>
    </source>
</evidence>
<keyword evidence="3" id="KW-1185">Reference proteome</keyword>
<dbReference type="PANTHER" id="PTHR12935">
    <property type="entry name" value="GAMMA-GLUTAMYLCYCLOTRANSFERASE"/>
    <property type="match status" value="1"/>
</dbReference>
<dbReference type="Gene3D" id="3.10.490.10">
    <property type="entry name" value="Gamma-glutamyl cyclotransferase-like"/>
    <property type="match status" value="1"/>
</dbReference>
<gene>
    <name evidence="2" type="ORF">IFO69_08120</name>
</gene>
<accession>A0ABR9AK64</accession>
<dbReference type="InterPro" id="IPR013024">
    <property type="entry name" value="GGCT-like"/>
</dbReference>
<dbReference type="Proteomes" id="UP000647133">
    <property type="component" value="Unassembled WGS sequence"/>
</dbReference>
<dbReference type="EMBL" id="JACYTQ010000002">
    <property type="protein sequence ID" value="MBD8488706.1"/>
    <property type="molecule type" value="Genomic_DNA"/>
</dbReference>
<organism evidence="2 3">
    <name type="scientific">Echinicola arenosa</name>
    <dbReference type="NCBI Taxonomy" id="2774144"/>
    <lineage>
        <taxon>Bacteria</taxon>
        <taxon>Pseudomonadati</taxon>
        <taxon>Bacteroidota</taxon>
        <taxon>Cytophagia</taxon>
        <taxon>Cytophagales</taxon>
        <taxon>Cyclobacteriaceae</taxon>
        <taxon>Echinicola</taxon>
    </lineage>
</organism>
<dbReference type="PANTHER" id="PTHR12935:SF0">
    <property type="entry name" value="GAMMA-GLUTAMYLCYCLOTRANSFERASE"/>
    <property type="match status" value="1"/>
</dbReference>
<dbReference type="InterPro" id="IPR036568">
    <property type="entry name" value="GGCT-like_sf"/>
</dbReference>
<reference evidence="2 3" key="1">
    <citation type="submission" date="2020-09" db="EMBL/GenBank/DDBJ databases">
        <title>Echinicola sp. CAU 1574 isolated from sand of Sido Beach.</title>
        <authorList>
            <person name="Kim W."/>
        </authorList>
    </citation>
    <scope>NUCLEOTIDE SEQUENCE [LARGE SCALE GENOMIC DNA]</scope>
    <source>
        <strain evidence="2 3">CAU 1574</strain>
    </source>
</reference>
<protein>
    <submittedName>
        <fullName evidence="2">Gamma-glutamylcyclotransferase</fullName>
    </submittedName>
</protein>
<dbReference type="Pfam" id="PF13772">
    <property type="entry name" value="AIG2_2"/>
    <property type="match status" value="1"/>
</dbReference>
<proteinExistence type="predicted"/>
<evidence type="ECO:0000256" key="1">
    <source>
        <dbReference type="ARBA" id="ARBA00023239"/>
    </source>
</evidence>
<dbReference type="InterPro" id="IPR017939">
    <property type="entry name" value="G-Glutamylcylcotransferase"/>
</dbReference>
<evidence type="ECO:0000313" key="2">
    <source>
        <dbReference type="EMBL" id="MBD8488706.1"/>
    </source>
</evidence>
<keyword evidence="1" id="KW-0456">Lyase</keyword>
<comment type="caution">
    <text evidence="2">The sequence shown here is derived from an EMBL/GenBank/DDBJ whole genome shotgun (WGS) entry which is preliminary data.</text>
</comment>
<dbReference type="CDD" id="cd06661">
    <property type="entry name" value="GGCT_like"/>
    <property type="match status" value="1"/>
</dbReference>
<name>A0ABR9AK64_9BACT</name>
<sequence>MASIYYFGYASNLDQSTLVGRLVNPPKFTGIGILTGYGFRFNHPNPDGSARANIVESANENVYGALYQINEKDKKHFLTSEKNYDFIPVNIITKEGTIRAFTFRSSQNVDKIFPHKDYINTIIKGGKAIGIPNTYLSSILNRKPVQVLF</sequence>
<dbReference type="RefSeq" id="WP_192009561.1">
    <property type="nucleotide sequence ID" value="NZ_JACYTQ010000002.1"/>
</dbReference>
<dbReference type="SUPFAM" id="SSF110857">
    <property type="entry name" value="Gamma-glutamyl cyclotransferase-like"/>
    <property type="match status" value="1"/>
</dbReference>